<feature type="region of interest" description="Disordered" evidence="1">
    <location>
        <begin position="227"/>
        <end position="252"/>
    </location>
</feature>
<evidence type="ECO:0000313" key="2">
    <source>
        <dbReference type="EMBL" id="WBW73800.1"/>
    </source>
</evidence>
<evidence type="ECO:0000256" key="1">
    <source>
        <dbReference type="SAM" id="MobiDB-lite"/>
    </source>
</evidence>
<dbReference type="AlphaFoldDB" id="A0AAE9WCT0"/>
<dbReference type="GeneID" id="80876708"/>
<accession>A0AAE9WCT0</accession>
<dbReference type="EMBL" id="CP115612">
    <property type="protein sequence ID" value="WBW73800.1"/>
    <property type="molecule type" value="Genomic_DNA"/>
</dbReference>
<dbReference type="Proteomes" id="UP001212411">
    <property type="component" value="Chromosome 2"/>
</dbReference>
<dbReference type="KEGG" id="som:SOMG_03228"/>
<name>A0AAE9WCT0_9SCHI</name>
<organism evidence="2 3">
    <name type="scientific">Schizosaccharomyces osmophilus</name>
    <dbReference type="NCBI Taxonomy" id="2545709"/>
    <lineage>
        <taxon>Eukaryota</taxon>
        <taxon>Fungi</taxon>
        <taxon>Dikarya</taxon>
        <taxon>Ascomycota</taxon>
        <taxon>Taphrinomycotina</taxon>
        <taxon>Schizosaccharomycetes</taxon>
        <taxon>Schizosaccharomycetales</taxon>
        <taxon>Schizosaccharomycetaceae</taxon>
        <taxon>Schizosaccharomyces</taxon>
    </lineage>
</organism>
<keyword evidence="3" id="KW-1185">Reference proteome</keyword>
<protein>
    <submittedName>
        <fullName evidence="2">SPBC21D10.08c-like, conserved protein</fullName>
    </submittedName>
</protein>
<evidence type="ECO:0000313" key="3">
    <source>
        <dbReference type="Proteomes" id="UP001212411"/>
    </source>
</evidence>
<proteinExistence type="predicted"/>
<gene>
    <name evidence="2" type="ORF">SOMG_03228</name>
</gene>
<reference evidence="2 3" key="1">
    <citation type="journal article" date="2023" name="G3 (Bethesda)">
        <title>A high-quality reference genome for the fission yeast Schizosaccharomyces osmophilus.</title>
        <authorList>
            <person name="Jia G.S."/>
            <person name="Zhang W.C."/>
            <person name="Liang Y."/>
            <person name="Liu X.H."/>
            <person name="Rhind N."/>
            <person name="Pidoux A."/>
            <person name="Brysch-Herzberg M."/>
            <person name="Du L.L."/>
        </authorList>
    </citation>
    <scope>NUCLEOTIDE SEQUENCE [LARGE SCALE GENOMIC DNA]</scope>
    <source>
        <strain evidence="2 3">CBS 15793</strain>
    </source>
</reference>
<sequence length="286" mass="32740">MSSIQDSGISSIQEDQTDVSNYLDIENMFMMLTQLQEQFCKSIPEESVDDSRYKLIENQYGWCKESSVLISAVFVMILDSIHEFLENQGKVPIGSAKGEEFNHQDTLKVFKEVSMDEEKVKFHHFYTVLSCAVDGLRIVNYQVREALEKKDSENHGDLDDYEGEVSSFVERFQISLKELIEVGIYVQALGKGKNKRPYLGVYQTFGKSSVVQLQRQLNGYTSRVIEPLIPETEQDPNSSETPSSSSDGRLGARLKIGNKNSFTNLFKMKRFHRSHKELKEQEPVHD</sequence>
<dbReference type="RefSeq" id="XP_056038043.1">
    <property type="nucleotide sequence ID" value="XM_056182019.1"/>
</dbReference>